<evidence type="ECO:0000313" key="5">
    <source>
        <dbReference type="Proteomes" id="UP000231279"/>
    </source>
</evidence>
<accession>A0A2G9G0E0</accession>
<dbReference type="AlphaFoldDB" id="A0A2G9G0E0"/>
<evidence type="ECO:0000256" key="3">
    <source>
        <dbReference type="ARBA" id="ARBA00022900"/>
    </source>
</evidence>
<evidence type="ECO:0000256" key="1">
    <source>
        <dbReference type="ARBA" id="ARBA00008210"/>
    </source>
</evidence>
<dbReference type="GO" id="GO:0009611">
    <property type="term" value="P:response to wounding"/>
    <property type="evidence" value="ECO:0007669"/>
    <property type="project" value="InterPro"/>
</dbReference>
<dbReference type="PANTHER" id="PTHR33091:SF94">
    <property type="entry name" value="PROTEASE INHIBITOR PROTEIN"/>
    <property type="match status" value="1"/>
</dbReference>
<name>A0A2G9G0E0_9LAMI</name>
<dbReference type="SUPFAM" id="SSF54654">
    <property type="entry name" value="CI-2 family of serine protease inhibitors"/>
    <property type="match status" value="1"/>
</dbReference>
<dbReference type="InterPro" id="IPR036354">
    <property type="entry name" value="Prot_inh_pot1_sf"/>
</dbReference>
<dbReference type="InterPro" id="IPR000864">
    <property type="entry name" value="Prot_inh_pot1"/>
</dbReference>
<proteinExistence type="inferred from homology"/>
<keyword evidence="2" id="KW-0646">Protease inhibitor</keyword>
<dbReference type="EMBL" id="NKXS01008120">
    <property type="protein sequence ID" value="PIM98747.1"/>
    <property type="molecule type" value="Genomic_DNA"/>
</dbReference>
<sequence length="70" mass="7520">MPFVCPGKLSWPELVGVDAQVAVATIEKENPGVQAVIVKPYGIIPPIFSCARVVVNVDCDYIVRRVPVVG</sequence>
<dbReference type="STRING" id="429701.A0A2G9G0E0"/>
<keyword evidence="5" id="KW-1185">Reference proteome</keyword>
<dbReference type="Gene3D" id="3.30.10.10">
    <property type="entry name" value="Trypsin Inhibitor V, subunit A"/>
    <property type="match status" value="1"/>
</dbReference>
<gene>
    <name evidence="4" type="ORF">CDL12_28768</name>
</gene>
<dbReference type="Pfam" id="PF00280">
    <property type="entry name" value="potato_inhibit"/>
    <property type="match status" value="1"/>
</dbReference>
<dbReference type="PROSITE" id="PS00285">
    <property type="entry name" value="POTATO_INHIBITOR"/>
    <property type="match status" value="1"/>
</dbReference>
<dbReference type="Proteomes" id="UP000231279">
    <property type="component" value="Unassembled WGS sequence"/>
</dbReference>
<dbReference type="GO" id="GO:0004867">
    <property type="term" value="F:serine-type endopeptidase inhibitor activity"/>
    <property type="evidence" value="ECO:0007669"/>
    <property type="project" value="UniProtKB-KW"/>
</dbReference>
<organism evidence="4 5">
    <name type="scientific">Handroanthus impetiginosus</name>
    <dbReference type="NCBI Taxonomy" id="429701"/>
    <lineage>
        <taxon>Eukaryota</taxon>
        <taxon>Viridiplantae</taxon>
        <taxon>Streptophyta</taxon>
        <taxon>Embryophyta</taxon>
        <taxon>Tracheophyta</taxon>
        <taxon>Spermatophyta</taxon>
        <taxon>Magnoliopsida</taxon>
        <taxon>eudicotyledons</taxon>
        <taxon>Gunneridae</taxon>
        <taxon>Pentapetalae</taxon>
        <taxon>asterids</taxon>
        <taxon>lamiids</taxon>
        <taxon>Lamiales</taxon>
        <taxon>Bignoniaceae</taxon>
        <taxon>Crescentiina</taxon>
        <taxon>Tabebuia alliance</taxon>
        <taxon>Handroanthus</taxon>
    </lineage>
</organism>
<evidence type="ECO:0000256" key="2">
    <source>
        <dbReference type="ARBA" id="ARBA00022690"/>
    </source>
</evidence>
<evidence type="ECO:0000313" key="4">
    <source>
        <dbReference type="EMBL" id="PIM98747.1"/>
    </source>
</evidence>
<comment type="caution">
    <text evidence="4">The sequence shown here is derived from an EMBL/GenBank/DDBJ whole genome shotgun (WGS) entry which is preliminary data.</text>
</comment>
<reference evidence="5" key="1">
    <citation type="journal article" date="2018" name="Gigascience">
        <title>Genome assembly of the Pink Ipe (Handroanthus impetiginosus, Bignoniaceae), a highly valued, ecologically keystone Neotropical timber forest tree.</title>
        <authorList>
            <person name="Silva-Junior O.B."/>
            <person name="Grattapaglia D."/>
            <person name="Novaes E."/>
            <person name="Collevatti R.G."/>
        </authorList>
    </citation>
    <scope>NUCLEOTIDE SEQUENCE [LARGE SCALE GENOMIC DNA]</scope>
    <source>
        <strain evidence="5">cv. UFG-1</strain>
    </source>
</reference>
<dbReference type="PANTHER" id="PTHR33091">
    <property type="entry name" value="PROTEIN, PUTATIVE, EXPRESSED-RELATED"/>
    <property type="match status" value="1"/>
</dbReference>
<keyword evidence="3" id="KW-0722">Serine protease inhibitor</keyword>
<protein>
    <submittedName>
        <fullName evidence="4">Uncharacterized protein</fullName>
    </submittedName>
</protein>
<comment type="similarity">
    <text evidence="1">Belongs to the protease inhibitor I13 (potato type I serine protease inhibitor) family.</text>
</comment>
<dbReference type="OrthoDB" id="873341at2759"/>